<organism evidence="3 4">
    <name type="scientific">Pavo cristatus</name>
    <name type="common">Indian peafowl</name>
    <name type="synonym">Blue peafowl</name>
    <dbReference type="NCBI Taxonomy" id="9049"/>
    <lineage>
        <taxon>Eukaryota</taxon>
        <taxon>Metazoa</taxon>
        <taxon>Chordata</taxon>
        <taxon>Craniata</taxon>
        <taxon>Vertebrata</taxon>
        <taxon>Euteleostomi</taxon>
        <taxon>Archelosauria</taxon>
        <taxon>Archosauria</taxon>
        <taxon>Dinosauria</taxon>
        <taxon>Saurischia</taxon>
        <taxon>Theropoda</taxon>
        <taxon>Coelurosauria</taxon>
        <taxon>Aves</taxon>
        <taxon>Neognathae</taxon>
        <taxon>Galloanserae</taxon>
        <taxon>Galliformes</taxon>
        <taxon>Phasianidae</taxon>
        <taxon>Phasianinae</taxon>
        <taxon>Pavo</taxon>
    </lineage>
</organism>
<dbReference type="PANTHER" id="PTHR22909:SF22">
    <property type="entry name" value="GOLGI INTEGRAL MEMBRANE PROTEIN 4"/>
    <property type="match status" value="1"/>
</dbReference>
<reference evidence="3" key="1">
    <citation type="submission" date="2025-08" db="UniProtKB">
        <authorList>
            <consortium name="Ensembl"/>
        </authorList>
    </citation>
    <scope>IDENTIFICATION</scope>
</reference>
<proteinExistence type="predicted"/>
<evidence type="ECO:0000256" key="2">
    <source>
        <dbReference type="SAM" id="Phobius"/>
    </source>
</evidence>
<feature type="transmembrane region" description="Helical" evidence="2">
    <location>
        <begin position="12"/>
        <end position="34"/>
    </location>
</feature>
<keyword evidence="4" id="KW-1185">Reference proteome</keyword>
<dbReference type="GO" id="GO:0000139">
    <property type="term" value="C:Golgi membrane"/>
    <property type="evidence" value="ECO:0007669"/>
    <property type="project" value="InterPro"/>
</dbReference>
<keyword evidence="2" id="KW-0472">Membrane</keyword>
<dbReference type="Proteomes" id="UP000694428">
    <property type="component" value="Unplaced"/>
</dbReference>
<keyword evidence="2" id="KW-1133">Transmembrane helix</keyword>
<protein>
    <recommendedName>
        <fullName evidence="5">Golgi integral membrane protein 4</fullName>
    </recommendedName>
</protein>
<dbReference type="AlphaFoldDB" id="A0A8C9G1B1"/>
<evidence type="ECO:0008006" key="5">
    <source>
        <dbReference type="Google" id="ProtNLM"/>
    </source>
</evidence>
<name>A0A8C9G1B1_PAVCR</name>
<reference evidence="3" key="2">
    <citation type="submission" date="2025-09" db="UniProtKB">
        <authorList>
            <consortium name="Ensembl"/>
        </authorList>
    </citation>
    <scope>IDENTIFICATION</scope>
</reference>
<dbReference type="InterPro" id="IPR042336">
    <property type="entry name" value="GOLIM4"/>
</dbReference>
<accession>A0A8C9G1B1</accession>
<evidence type="ECO:0000313" key="4">
    <source>
        <dbReference type="Proteomes" id="UP000694428"/>
    </source>
</evidence>
<keyword evidence="2" id="KW-0812">Transmembrane</keyword>
<evidence type="ECO:0000256" key="1">
    <source>
        <dbReference type="SAM" id="Coils"/>
    </source>
</evidence>
<feature type="coiled-coil region" evidence="1">
    <location>
        <begin position="92"/>
        <end position="126"/>
    </location>
</feature>
<evidence type="ECO:0000313" key="3">
    <source>
        <dbReference type="Ensembl" id="ENSPSTP00000022536.1"/>
    </source>
</evidence>
<sequence length="171" mass="19953">MGNGMCSRKQKRIFQSLVLLTVVFGFIYGAMLYYELQNQLRKAEATALKYQQHQESLSAQLQGTAARVQPRLMLMCACLVLFVLQQDSNSRYSALSVQHQMLKSQHEELKKQHANLEEDHRKQGEEFSRTFSDHKQRYLELQQEKEQEISKLKGICWLPIFMCVSVVFCVM</sequence>
<dbReference type="Ensembl" id="ENSPSTT00000023676.1">
    <property type="protein sequence ID" value="ENSPSTP00000022536.1"/>
    <property type="gene ID" value="ENSPSTG00000016543.1"/>
</dbReference>
<dbReference type="PANTHER" id="PTHR22909">
    <property type="entry name" value="GOLGI INTEGRAL MEMBRANE PROTEIN 4"/>
    <property type="match status" value="1"/>
</dbReference>
<keyword evidence="1" id="KW-0175">Coiled coil</keyword>